<feature type="transmembrane region" description="Helical" evidence="7">
    <location>
        <begin position="205"/>
        <end position="223"/>
    </location>
</feature>
<evidence type="ECO:0000313" key="9">
    <source>
        <dbReference type="EMBL" id="MDQ0288247.1"/>
    </source>
</evidence>
<dbReference type="PRINTS" id="PR01035">
    <property type="entry name" value="TCRTETA"/>
</dbReference>
<feature type="transmembrane region" description="Helical" evidence="7">
    <location>
        <begin position="279"/>
        <end position="297"/>
    </location>
</feature>
<dbReference type="Gene3D" id="1.20.1250.20">
    <property type="entry name" value="MFS general substrate transporter like domains"/>
    <property type="match status" value="2"/>
</dbReference>
<evidence type="ECO:0000256" key="3">
    <source>
        <dbReference type="ARBA" id="ARBA00022475"/>
    </source>
</evidence>
<dbReference type="InterPro" id="IPR001958">
    <property type="entry name" value="Tet-R_TetA/multi-R_MdtG-like"/>
</dbReference>
<accession>A0AAE3VD03</accession>
<dbReference type="SUPFAM" id="SSF103473">
    <property type="entry name" value="MFS general substrate transporter"/>
    <property type="match status" value="1"/>
</dbReference>
<evidence type="ECO:0000259" key="8">
    <source>
        <dbReference type="PROSITE" id="PS50850"/>
    </source>
</evidence>
<evidence type="ECO:0000313" key="10">
    <source>
        <dbReference type="Proteomes" id="UP001238163"/>
    </source>
</evidence>
<comment type="subcellular location">
    <subcellularLocation>
        <location evidence="1">Cell membrane</location>
        <topology evidence="1">Multi-pass membrane protein</topology>
    </subcellularLocation>
</comment>
<feature type="transmembrane region" description="Helical" evidence="7">
    <location>
        <begin position="167"/>
        <end position="185"/>
    </location>
</feature>
<feature type="transmembrane region" description="Helical" evidence="7">
    <location>
        <begin position="338"/>
        <end position="362"/>
    </location>
</feature>
<name>A0AAE3VD03_9BACT</name>
<dbReference type="PANTHER" id="PTHR43414:SF6">
    <property type="entry name" value="MULTIDRUG RESISTANCE PROTEIN MDTG"/>
    <property type="match status" value="1"/>
</dbReference>
<evidence type="ECO:0000256" key="5">
    <source>
        <dbReference type="ARBA" id="ARBA00022989"/>
    </source>
</evidence>
<comment type="caution">
    <text evidence="9">The sequence shown here is derived from an EMBL/GenBank/DDBJ whole genome shotgun (WGS) entry which is preliminary data.</text>
</comment>
<proteinExistence type="predicted"/>
<dbReference type="InterPro" id="IPR011701">
    <property type="entry name" value="MFS"/>
</dbReference>
<keyword evidence="3" id="KW-1003">Cell membrane</keyword>
<dbReference type="GO" id="GO:0022857">
    <property type="term" value="F:transmembrane transporter activity"/>
    <property type="evidence" value="ECO:0007669"/>
    <property type="project" value="InterPro"/>
</dbReference>
<dbReference type="PROSITE" id="PS50850">
    <property type="entry name" value="MFS"/>
    <property type="match status" value="1"/>
</dbReference>
<keyword evidence="10" id="KW-1185">Reference proteome</keyword>
<dbReference type="GO" id="GO:0005886">
    <property type="term" value="C:plasma membrane"/>
    <property type="evidence" value="ECO:0007669"/>
    <property type="project" value="UniProtKB-SubCell"/>
</dbReference>
<dbReference type="PANTHER" id="PTHR43414">
    <property type="entry name" value="MULTIDRUG RESISTANCE PROTEIN MDTG"/>
    <property type="match status" value="1"/>
</dbReference>
<sequence length="402" mass="42874">MQVWQINLIILWVTQFCASAGFALSMPFAPYYIQTLGVTDLDAVKLWATLAAAGAPLSMAIMAPIWGLLSDRFGRKPMLLRATCGASIIIGSMAFSPNVLIFVLLRIIQGMFSGVASAAVTLVACNTPEKRQGFALGCLSSSLFSGNMFGLFIGGFLAEMIGYQNTFLLSGALLMVSSILVLFGVQEKFTPAAKPASRVSWREKWAALGPGTPLLLLVIWMSVGRRMDGAILPIFVQELHGQLDGAAIWSGLISGAGSVGAVLVGLCGSVIMDRYRPVVLARWIATGAALGMIGAGLVQSLEFLLPLRFAYMFFAAGFDPVLNTWLSKITPTNRKGAIFGLAQMAKSCGMTIGPGIGGIIARVIATRAVFWVSAVIFLLFIPLMLRCDRVMTAKSRDAEAAE</sequence>
<reference evidence="9" key="1">
    <citation type="submission" date="2023-07" db="EMBL/GenBank/DDBJ databases">
        <title>Genomic Encyclopedia of Type Strains, Phase IV (KMG-IV): sequencing the most valuable type-strain genomes for metagenomic binning, comparative biology and taxonomic classification.</title>
        <authorList>
            <person name="Goeker M."/>
        </authorList>
    </citation>
    <scope>NUCLEOTIDE SEQUENCE</scope>
    <source>
        <strain evidence="9">DSM 24202</strain>
    </source>
</reference>
<feature type="domain" description="Major facilitator superfamily (MFS) profile" evidence="8">
    <location>
        <begin position="7"/>
        <end position="392"/>
    </location>
</feature>
<organism evidence="9 10">
    <name type="scientific">Oligosphaera ethanolica</name>
    <dbReference type="NCBI Taxonomy" id="760260"/>
    <lineage>
        <taxon>Bacteria</taxon>
        <taxon>Pseudomonadati</taxon>
        <taxon>Lentisphaerota</taxon>
        <taxon>Oligosphaeria</taxon>
        <taxon>Oligosphaerales</taxon>
        <taxon>Oligosphaeraceae</taxon>
        <taxon>Oligosphaera</taxon>
    </lineage>
</organism>
<feature type="transmembrane region" description="Helical" evidence="7">
    <location>
        <begin position="246"/>
        <end position="267"/>
    </location>
</feature>
<dbReference type="Pfam" id="PF07690">
    <property type="entry name" value="MFS_1"/>
    <property type="match status" value="1"/>
</dbReference>
<keyword evidence="4 7" id="KW-0812">Transmembrane</keyword>
<feature type="transmembrane region" description="Helical" evidence="7">
    <location>
        <begin position="368"/>
        <end position="385"/>
    </location>
</feature>
<dbReference type="InterPro" id="IPR036259">
    <property type="entry name" value="MFS_trans_sf"/>
</dbReference>
<feature type="transmembrane region" description="Helical" evidence="7">
    <location>
        <begin position="136"/>
        <end position="161"/>
    </location>
</feature>
<dbReference type="EMBL" id="JAUSVL010000001">
    <property type="protein sequence ID" value="MDQ0288247.1"/>
    <property type="molecule type" value="Genomic_DNA"/>
</dbReference>
<dbReference type="Proteomes" id="UP001238163">
    <property type="component" value="Unassembled WGS sequence"/>
</dbReference>
<keyword evidence="6 7" id="KW-0472">Membrane</keyword>
<evidence type="ECO:0000256" key="2">
    <source>
        <dbReference type="ARBA" id="ARBA00022448"/>
    </source>
</evidence>
<evidence type="ECO:0000256" key="1">
    <source>
        <dbReference type="ARBA" id="ARBA00004651"/>
    </source>
</evidence>
<evidence type="ECO:0000256" key="6">
    <source>
        <dbReference type="ARBA" id="ARBA00023136"/>
    </source>
</evidence>
<keyword evidence="5 7" id="KW-1133">Transmembrane helix</keyword>
<evidence type="ECO:0000256" key="7">
    <source>
        <dbReference type="SAM" id="Phobius"/>
    </source>
</evidence>
<dbReference type="AlphaFoldDB" id="A0AAE3VD03"/>
<protein>
    <submittedName>
        <fullName evidence="9">DHA1 family multidrug resistance protein-like MFS transporter</fullName>
    </submittedName>
</protein>
<dbReference type="InterPro" id="IPR020846">
    <property type="entry name" value="MFS_dom"/>
</dbReference>
<feature type="transmembrane region" description="Helical" evidence="7">
    <location>
        <begin position="47"/>
        <end position="66"/>
    </location>
</feature>
<feature type="transmembrane region" description="Helical" evidence="7">
    <location>
        <begin position="309"/>
        <end position="326"/>
    </location>
</feature>
<evidence type="ECO:0000256" key="4">
    <source>
        <dbReference type="ARBA" id="ARBA00022692"/>
    </source>
</evidence>
<gene>
    <name evidence="9" type="ORF">J3R75_000354</name>
</gene>
<keyword evidence="2" id="KW-0813">Transport</keyword>
<feature type="transmembrane region" description="Helical" evidence="7">
    <location>
        <begin position="78"/>
        <end position="95"/>
    </location>
</feature>
<dbReference type="RefSeq" id="WP_307259554.1">
    <property type="nucleotide sequence ID" value="NZ_JAUSVL010000001.1"/>
</dbReference>
<feature type="transmembrane region" description="Helical" evidence="7">
    <location>
        <begin position="101"/>
        <end position="124"/>
    </location>
</feature>